<protein>
    <recommendedName>
        <fullName evidence="4">Protein kinase domain-containing protein</fullName>
    </recommendedName>
</protein>
<dbReference type="AlphaFoldDB" id="A0AAV5G0F5"/>
<name>A0AAV5G0F5_ELECO</name>
<dbReference type="Gene3D" id="3.30.200.20">
    <property type="entry name" value="Phosphorylase Kinase, domain 1"/>
    <property type="match status" value="1"/>
</dbReference>
<evidence type="ECO:0000256" key="1">
    <source>
        <dbReference type="SAM" id="MobiDB-lite"/>
    </source>
</evidence>
<evidence type="ECO:0008006" key="4">
    <source>
        <dbReference type="Google" id="ProtNLM"/>
    </source>
</evidence>
<reference evidence="2" key="2">
    <citation type="submission" date="2021-12" db="EMBL/GenBank/DDBJ databases">
        <title>Resequencing data analysis of finger millet.</title>
        <authorList>
            <person name="Hatakeyama M."/>
            <person name="Aluri S."/>
            <person name="Balachadran M.T."/>
            <person name="Sivarajan S.R."/>
            <person name="Poveda L."/>
            <person name="Shimizu-Inatsugi R."/>
            <person name="Schlapbach R."/>
            <person name="Sreeman S.M."/>
            <person name="Shimizu K.K."/>
        </authorList>
    </citation>
    <scope>NUCLEOTIDE SEQUENCE</scope>
</reference>
<organism evidence="2 3">
    <name type="scientific">Eleusine coracana subsp. coracana</name>
    <dbReference type="NCBI Taxonomy" id="191504"/>
    <lineage>
        <taxon>Eukaryota</taxon>
        <taxon>Viridiplantae</taxon>
        <taxon>Streptophyta</taxon>
        <taxon>Embryophyta</taxon>
        <taxon>Tracheophyta</taxon>
        <taxon>Spermatophyta</taxon>
        <taxon>Magnoliopsida</taxon>
        <taxon>Liliopsida</taxon>
        <taxon>Poales</taxon>
        <taxon>Poaceae</taxon>
        <taxon>PACMAD clade</taxon>
        <taxon>Chloridoideae</taxon>
        <taxon>Cynodonteae</taxon>
        <taxon>Eleusininae</taxon>
        <taxon>Eleusine</taxon>
    </lineage>
</organism>
<comment type="caution">
    <text evidence="2">The sequence shown here is derived from an EMBL/GenBank/DDBJ whole genome shotgun (WGS) entry which is preliminary data.</text>
</comment>
<sequence>MAPSPPPPPRAGEELQDWEEATGESSPPSRSQSCASQLVLHEVMGRIDDRLRRTTQELVGPSFKRRLYLHLQRLPPRYLVDHDFDDKADDVLLHWGILDECADPDKRPVFHARYIKVHSSPVFPILSITVRADCDGSYKAVDEPCEKLMEDLSLERRKTVDGNDSMSISSRCRGDLKTILLHEIVFSSLDKPKAPPSDSTTSSTSEKILDLKQMVGDSEIDMSKLTKGEKIASGSSADLYRGTYDGLDVAIKFLKIENLSNATEVEFLQEVLILRQVFT</sequence>
<feature type="compositionally biased region" description="Low complexity" evidence="1">
    <location>
        <begin position="25"/>
        <end position="35"/>
    </location>
</feature>
<proteinExistence type="predicted"/>
<dbReference type="EMBL" id="BQKI01000098">
    <property type="protein sequence ID" value="GJN39931.1"/>
    <property type="molecule type" value="Genomic_DNA"/>
</dbReference>
<accession>A0AAV5G0F5</accession>
<evidence type="ECO:0000313" key="3">
    <source>
        <dbReference type="Proteomes" id="UP001054889"/>
    </source>
</evidence>
<evidence type="ECO:0000313" key="2">
    <source>
        <dbReference type="EMBL" id="GJN39931.1"/>
    </source>
</evidence>
<feature type="region of interest" description="Disordered" evidence="1">
    <location>
        <begin position="1"/>
        <end position="35"/>
    </location>
</feature>
<dbReference type="InterPro" id="IPR011009">
    <property type="entry name" value="Kinase-like_dom_sf"/>
</dbReference>
<keyword evidence="3" id="KW-1185">Reference proteome</keyword>
<feature type="compositionally biased region" description="Pro residues" evidence="1">
    <location>
        <begin position="1"/>
        <end position="10"/>
    </location>
</feature>
<gene>
    <name evidence="2" type="primary">gb29085</name>
    <name evidence="2" type="ORF">PR202_gb29085</name>
</gene>
<dbReference type="SUPFAM" id="SSF56112">
    <property type="entry name" value="Protein kinase-like (PK-like)"/>
    <property type="match status" value="1"/>
</dbReference>
<reference evidence="2" key="1">
    <citation type="journal article" date="2018" name="DNA Res.">
        <title>Multiple hybrid de novo genome assembly of finger millet, an orphan allotetraploid crop.</title>
        <authorList>
            <person name="Hatakeyama M."/>
            <person name="Aluri S."/>
            <person name="Balachadran M.T."/>
            <person name="Sivarajan S.R."/>
            <person name="Patrignani A."/>
            <person name="Gruter S."/>
            <person name="Poveda L."/>
            <person name="Shimizu-Inatsugi R."/>
            <person name="Baeten J."/>
            <person name="Francoijs K.J."/>
            <person name="Nataraja K.N."/>
            <person name="Reddy Y.A.N."/>
            <person name="Phadnis S."/>
            <person name="Ravikumar R.L."/>
            <person name="Schlapbach R."/>
            <person name="Sreeman S.M."/>
            <person name="Shimizu K.K."/>
        </authorList>
    </citation>
    <scope>NUCLEOTIDE SEQUENCE</scope>
</reference>
<dbReference type="Proteomes" id="UP001054889">
    <property type="component" value="Unassembled WGS sequence"/>
</dbReference>